<dbReference type="Proteomes" id="UP001305647">
    <property type="component" value="Unassembled WGS sequence"/>
</dbReference>
<protein>
    <submittedName>
        <fullName evidence="1">Uncharacterized protein</fullName>
    </submittedName>
</protein>
<comment type="caution">
    <text evidence="1">The sequence shown here is derived from an EMBL/GenBank/DDBJ whole genome shotgun (WGS) entry which is preliminary data.</text>
</comment>
<gene>
    <name evidence="1" type="ORF">N658DRAFT_500707</name>
</gene>
<reference evidence="1" key="1">
    <citation type="journal article" date="2023" name="Mol. Phylogenet. Evol.">
        <title>Genome-scale phylogeny and comparative genomics of the fungal order Sordariales.</title>
        <authorList>
            <person name="Hensen N."/>
            <person name="Bonometti L."/>
            <person name="Westerberg I."/>
            <person name="Brannstrom I.O."/>
            <person name="Guillou S."/>
            <person name="Cros-Aarteil S."/>
            <person name="Calhoun S."/>
            <person name="Haridas S."/>
            <person name="Kuo A."/>
            <person name="Mondo S."/>
            <person name="Pangilinan J."/>
            <person name="Riley R."/>
            <person name="LaButti K."/>
            <person name="Andreopoulos B."/>
            <person name="Lipzen A."/>
            <person name="Chen C."/>
            <person name="Yan M."/>
            <person name="Daum C."/>
            <person name="Ng V."/>
            <person name="Clum A."/>
            <person name="Steindorff A."/>
            <person name="Ohm R.A."/>
            <person name="Martin F."/>
            <person name="Silar P."/>
            <person name="Natvig D.O."/>
            <person name="Lalanne C."/>
            <person name="Gautier V."/>
            <person name="Ament-Velasquez S.L."/>
            <person name="Kruys A."/>
            <person name="Hutchinson M.I."/>
            <person name="Powell A.J."/>
            <person name="Barry K."/>
            <person name="Miller A.N."/>
            <person name="Grigoriev I.V."/>
            <person name="Debuchy R."/>
            <person name="Gladieux P."/>
            <person name="Hiltunen Thoren M."/>
            <person name="Johannesson H."/>
        </authorList>
    </citation>
    <scope>NUCLEOTIDE SEQUENCE</scope>
    <source>
        <strain evidence="1">CBS 757.83</strain>
    </source>
</reference>
<dbReference type="InterPro" id="IPR032675">
    <property type="entry name" value="LRR_dom_sf"/>
</dbReference>
<reference evidence="1" key="2">
    <citation type="submission" date="2023-05" db="EMBL/GenBank/DDBJ databases">
        <authorList>
            <consortium name="Lawrence Berkeley National Laboratory"/>
            <person name="Steindorff A."/>
            <person name="Hensen N."/>
            <person name="Bonometti L."/>
            <person name="Westerberg I."/>
            <person name="Brannstrom I.O."/>
            <person name="Guillou S."/>
            <person name="Cros-Aarteil S."/>
            <person name="Calhoun S."/>
            <person name="Haridas S."/>
            <person name="Kuo A."/>
            <person name="Mondo S."/>
            <person name="Pangilinan J."/>
            <person name="Riley R."/>
            <person name="Labutti K."/>
            <person name="Andreopoulos B."/>
            <person name="Lipzen A."/>
            <person name="Chen C."/>
            <person name="Yanf M."/>
            <person name="Daum C."/>
            <person name="Ng V."/>
            <person name="Clum A."/>
            <person name="Ohm R."/>
            <person name="Martin F."/>
            <person name="Silar P."/>
            <person name="Natvig D."/>
            <person name="Lalanne C."/>
            <person name="Gautier V."/>
            <person name="Ament-Velasquez S.L."/>
            <person name="Kruys A."/>
            <person name="Hutchinson M.I."/>
            <person name="Powell A.J."/>
            <person name="Barry K."/>
            <person name="Miller A.N."/>
            <person name="Grigoriev I.V."/>
            <person name="Debuchy R."/>
            <person name="Gladieux P."/>
            <person name="Thoren M.H."/>
            <person name="Johannesson H."/>
        </authorList>
    </citation>
    <scope>NUCLEOTIDE SEQUENCE</scope>
    <source>
        <strain evidence="1">CBS 757.83</strain>
    </source>
</reference>
<dbReference type="Gene3D" id="3.80.10.10">
    <property type="entry name" value="Ribonuclease Inhibitor"/>
    <property type="match status" value="1"/>
</dbReference>
<dbReference type="EMBL" id="MU863682">
    <property type="protein sequence ID" value="KAK4097176.1"/>
    <property type="molecule type" value="Genomic_DNA"/>
</dbReference>
<keyword evidence="2" id="KW-1185">Reference proteome</keyword>
<sequence>MTDDSPLLAIPVEIQLAICAQLLTIGSNPSNPDTHGSPREPAQRTWESTLDHFPALGSLALTCKHLQGVVTPLLYQSIRVSLNEPGVCIRLIRHFSQFPDDAELVRTLDICGGSGWPSLPSSQAAFLFQEVNRLGIQIGPCTESVHTISLLIDVLLCQVRDIKKLIIREPKIEAADDFPVVPLGLDYARRLPANFVLGSLQELETLSPPGQVPMSASHMASLAALVRRTPALTFLGAGRCNRRVQSIVHCSLPQLRSLHVLDISPEALEGLAKCSTRLERVTFLEDTFDLAPEVYLHPIDMEPERIEQGPVARALRSLLPLTSTLRHLKIRWHSFIAFNIQALDLVSRFDALQSLGLICRGTWPLGDPDILINKLPCGIQSLRIVARCPPIHDIARRLSGRIRQGQLPEFESFRYTYIWKNRFQQYNKESEMEEQVAVFFRGTGVDCVSRRARPLTGDQSGQ</sequence>
<proteinExistence type="predicted"/>
<dbReference type="AlphaFoldDB" id="A0AAN6PU99"/>
<evidence type="ECO:0000313" key="1">
    <source>
        <dbReference type="EMBL" id="KAK4097176.1"/>
    </source>
</evidence>
<evidence type="ECO:0000313" key="2">
    <source>
        <dbReference type="Proteomes" id="UP001305647"/>
    </source>
</evidence>
<organism evidence="1 2">
    <name type="scientific">Parathielavia hyrcaniae</name>
    <dbReference type="NCBI Taxonomy" id="113614"/>
    <lineage>
        <taxon>Eukaryota</taxon>
        <taxon>Fungi</taxon>
        <taxon>Dikarya</taxon>
        <taxon>Ascomycota</taxon>
        <taxon>Pezizomycotina</taxon>
        <taxon>Sordariomycetes</taxon>
        <taxon>Sordariomycetidae</taxon>
        <taxon>Sordariales</taxon>
        <taxon>Chaetomiaceae</taxon>
        <taxon>Parathielavia</taxon>
    </lineage>
</organism>
<name>A0AAN6PU99_9PEZI</name>
<accession>A0AAN6PU99</accession>